<reference evidence="1 2" key="1">
    <citation type="submission" date="2024-04" db="EMBL/GenBank/DDBJ databases">
        <title>genome sequences of Mucor flavus KT1a and Helicostylum pulchrum KT1b strains isolated from the surface of a dry-aged beef.</title>
        <authorList>
            <person name="Toyotome T."/>
            <person name="Hosono M."/>
            <person name="Torimaru M."/>
            <person name="Fukuda K."/>
            <person name="Mikami N."/>
        </authorList>
    </citation>
    <scope>NUCLEOTIDE SEQUENCE [LARGE SCALE GENOMIC DNA]</scope>
    <source>
        <strain evidence="1 2">KT1a</strain>
    </source>
</reference>
<accession>A0ABP9Z6D3</accession>
<comment type="caution">
    <text evidence="1">The sequence shown here is derived from an EMBL/GenBank/DDBJ whole genome shotgun (WGS) entry which is preliminary data.</text>
</comment>
<dbReference type="Proteomes" id="UP001473302">
    <property type="component" value="Unassembled WGS sequence"/>
</dbReference>
<gene>
    <name evidence="1" type="ORF">MFLAVUS_008153</name>
</gene>
<organism evidence="1 2">
    <name type="scientific">Mucor flavus</name>
    <dbReference type="NCBI Taxonomy" id="439312"/>
    <lineage>
        <taxon>Eukaryota</taxon>
        <taxon>Fungi</taxon>
        <taxon>Fungi incertae sedis</taxon>
        <taxon>Mucoromycota</taxon>
        <taxon>Mucoromycotina</taxon>
        <taxon>Mucoromycetes</taxon>
        <taxon>Mucorales</taxon>
        <taxon>Mucorineae</taxon>
        <taxon>Mucoraceae</taxon>
        <taxon>Mucor</taxon>
    </lineage>
</organism>
<keyword evidence="2" id="KW-1185">Reference proteome</keyword>
<protein>
    <submittedName>
        <fullName evidence="1">Uncharacterized protein</fullName>
    </submittedName>
</protein>
<dbReference type="EMBL" id="BAABUK010000022">
    <property type="protein sequence ID" value="GAA5814654.1"/>
    <property type="molecule type" value="Genomic_DNA"/>
</dbReference>
<evidence type="ECO:0000313" key="2">
    <source>
        <dbReference type="Proteomes" id="UP001473302"/>
    </source>
</evidence>
<proteinExistence type="predicted"/>
<evidence type="ECO:0000313" key="1">
    <source>
        <dbReference type="EMBL" id="GAA5814654.1"/>
    </source>
</evidence>
<name>A0ABP9Z6D3_9FUNG</name>
<sequence>MLSNMKKFKKRKRRENLANPHYISVLEISAFENLKLDTSTAAASNISAVLSNSTTTPGSAVPSGITIITGSRSTASSGSAVRSCYNFPSSSTAAPSGTTVPPGYNVPSSSTVTPSSIVRSVSAVTPSSKVPAGANSVQAEDCSKDLIKEKVYEEIYKPCHQIKLVIAKKEMPETDAADNIKD</sequence>